<dbReference type="EMBL" id="QYUN01000002">
    <property type="protein sequence ID" value="RJG07719.1"/>
    <property type="molecule type" value="Genomic_DNA"/>
</dbReference>
<protein>
    <submittedName>
        <fullName evidence="1">Uncharacterized protein</fullName>
    </submittedName>
</protein>
<proteinExistence type="predicted"/>
<comment type="caution">
    <text evidence="1">The sequence shown here is derived from an EMBL/GenBank/DDBJ whole genome shotgun (WGS) entry which is preliminary data.</text>
</comment>
<accession>A0A418X5L6</accession>
<gene>
    <name evidence="1" type="ORF">D3870_18500</name>
</gene>
<keyword evidence="2" id="KW-1185">Reference proteome</keyword>
<dbReference type="RefSeq" id="WP_119741440.1">
    <property type="nucleotide sequence ID" value="NZ_QYUN01000002.1"/>
</dbReference>
<evidence type="ECO:0000313" key="1">
    <source>
        <dbReference type="EMBL" id="RJG07719.1"/>
    </source>
</evidence>
<dbReference type="Proteomes" id="UP000285190">
    <property type="component" value="Unassembled WGS sequence"/>
</dbReference>
<reference evidence="1 2" key="1">
    <citation type="submission" date="2018-09" db="EMBL/GenBank/DDBJ databases">
        <authorList>
            <person name="Zhu H."/>
        </authorList>
    </citation>
    <scope>NUCLEOTIDE SEQUENCE [LARGE SCALE GENOMIC DNA]</scope>
    <source>
        <strain evidence="1 2">K2R10-39</strain>
    </source>
</reference>
<organism evidence="1 2">
    <name type="scientific">Noviherbaspirillum cavernae</name>
    <dbReference type="NCBI Taxonomy" id="2320862"/>
    <lineage>
        <taxon>Bacteria</taxon>
        <taxon>Pseudomonadati</taxon>
        <taxon>Pseudomonadota</taxon>
        <taxon>Betaproteobacteria</taxon>
        <taxon>Burkholderiales</taxon>
        <taxon>Oxalobacteraceae</taxon>
        <taxon>Noviherbaspirillum</taxon>
    </lineage>
</organism>
<sequence length="165" mass="17437">MTDFSAFKPFGRYKFEVYRSASDKKAEFYTRSIAAPIAASYGPSLHWPELGDSAKAYLDPANAKAAVLVSATIDWSRGALAPHVDNVLMTGRSSAALINVTTSAFKQSATSATINANIVGTSTGASCASAFVPALSTAGNYREIALRGLNASGIRQYASWSRTNN</sequence>
<name>A0A418X5L6_9BURK</name>
<dbReference type="AlphaFoldDB" id="A0A418X5L6"/>
<evidence type="ECO:0000313" key="2">
    <source>
        <dbReference type="Proteomes" id="UP000285190"/>
    </source>
</evidence>
<dbReference type="OrthoDB" id="5401381at2"/>